<keyword evidence="1" id="KW-1133">Transmembrane helix</keyword>
<dbReference type="EMBL" id="JARKHS020001621">
    <property type="protein sequence ID" value="KAK8787638.1"/>
    <property type="molecule type" value="Genomic_DNA"/>
</dbReference>
<dbReference type="Proteomes" id="UP001321473">
    <property type="component" value="Unassembled WGS sequence"/>
</dbReference>
<proteinExistence type="predicted"/>
<evidence type="ECO:0000313" key="3">
    <source>
        <dbReference type="Proteomes" id="UP001321473"/>
    </source>
</evidence>
<name>A0AAQ4FM42_AMBAM</name>
<keyword evidence="1" id="KW-0812">Transmembrane</keyword>
<gene>
    <name evidence="2" type="ORF">V5799_022588</name>
</gene>
<accession>A0AAQ4FM42</accession>
<organism evidence="2 3">
    <name type="scientific">Amblyomma americanum</name>
    <name type="common">Lone star tick</name>
    <dbReference type="NCBI Taxonomy" id="6943"/>
    <lineage>
        <taxon>Eukaryota</taxon>
        <taxon>Metazoa</taxon>
        <taxon>Ecdysozoa</taxon>
        <taxon>Arthropoda</taxon>
        <taxon>Chelicerata</taxon>
        <taxon>Arachnida</taxon>
        <taxon>Acari</taxon>
        <taxon>Parasitiformes</taxon>
        <taxon>Ixodida</taxon>
        <taxon>Ixodoidea</taxon>
        <taxon>Ixodidae</taxon>
        <taxon>Amblyomminae</taxon>
        <taxon>Amblyomma</taxon>
    </lineage>
</organism>
<sequence>MCVSAKSHTPGNKYQGDNLSGLWPTPGSASRRTCPGVRCMVSFAVCAAQCCVTFLRMLVFRSAFRAGFAATATL</sequence>
<comment type="caution">
    <text evidence="2">The sequence shown here is derived from an EMBL/GenBank/DDBJ whole genome shotgun (WGS) entry which is preliminary data.</text>
</comment>
<keyword evidence="1" id="KW-0472">Membrane</keyword>
<protein>
    <submittedName>
        <fullName evidence="2">Uncharacterized protein</fullName>
    </submittedName>
</protein>
<feature type="transmembrane region" description="Helical" evidence="1">
    <location>
        <begin position="40"/>
        <end position="59"/>
    </location>
</feature>
<reference evidence="2 3" key="1">
    <citation type="journal article" date="2023" name="Arcadia Sci">
        <title>De novo assembly of a long-read Amblyomma americanum tick genome.</title>
        <authorList>
            <person name="Chou S."/>
            <person name="Poskanzer K.E."/>
            <person name="Rollins M."/>
            <person name="Thuy-Boun P.S."/>
        </authorList>
    </citation>
    <scope>NUCLEOTIDE SEQUENCE [LARGE SCALE GENOMIC DNA]</scope>
    <source>
        <strain evidence="2">F_SG_1</strain>
        <tissue evidence="2">Salivary glands</tissue>
    </source>
</reference>
<evidence type="ECO:0000313" key="2">
    <source>
        <dbReference type="EMBL" id="KAK8787638.1"/>
    </source>
</evidence>
<evidence type="ECO:0000256" key="1">
    <source>
        <dbReference type="SAM" id="Phobius"/>
    </source>
</evidence>
<dbReference type="AlphaFoldDB" id="A0AAQ4FM42"/>
<keyword evidence="3" id="KW-1185">Reference proteome</keyword>